<evidence type="ECO:0000313" key="2">
    <source>
        <dbReference type="EMBL" id="EFV43591.1"/>
    </source>
</evidence>
<feature type="domain" description="TfoX N-terminal" evidence="1">
    <location>
        <begin position="15"/>
        <end position="95"/>
    </location>
</feature>
<dbReference type="Gene3D" id="3.30.1460.30">
    <property type="entry name" value="YgaC/TfoX-N like chaperone"/>
    <property type="match status" value="1"/>
</dbReference>
<gene>
    <name evidence="2" type="ORF">HMPREF0179_02607</name>
</gene>
<dbReference type="InterPro" id="IPR007076">
    <property type="entry name" value="TfoX_N"/>
</dbReference>
<dbReference type="Proteomes" id="UP000006034">
    <property type="component" value="Unassembled WGS sequence"/>
</dbReference>
<proteinExistence type="predicted"/>
<comment type="caution">
    <text evidence="2">The sequence shown here is derived from an EMBL/GenBank/DDBJ whole genome shotgun (WGS) entry which is preliminary data.</text>
</comment>
<keyword evidence="3" id="KW-1185">Reference proteome</keyword>
<dbReference type="Pfam" id="PF04993">
    <property type="entry name" value="TfoX_N"/>
    <property type="match status" value="1"/>
</dbReference>
<dbReference type="STRING" id="563192.HMPREF0179_02607"/>
<dbReference type="OrthoDB" id="1524907at2"/>
<reference evidence="2 3" key="1">
    <citation type="submission" date="2010-10" db="EMBL/GenBank/DDBJ databases">
        <authorList>
            <consortium name="The Broad Institute Genome Sequencing Platform"/>
            <person name="Ward D."/>
            <person name="Earl A."/>
            <person name="Feldgarden M."/>
            <person name="Young S.K."/>
            <person name="Gargeya S."/>
            <person name="Zeng Q."/>
            <person name="Alvarado L."/>
            <person name="Berlin A."/>
            <person name="Bochicchio J."/>
            <person name="Chapman S.B."/>
            <person name="Chen Z."/>
            <person name="Freedman E."/>
            <person name="Gellesch M."/>
            <person name="Goldberg J."/>
            <person name="Griggs A."/>
            <person name="Gujja S."/>
            <person name="Heilman E."/>
            <person name="Heiman D."/>
            <person name="Howarth C."/>
            <person name="Mehta T."/>
            <person name="Neiman D."/>
            <person name="Pearson M."/>
            <person name="Roberts A."/>
            <person name="Saif S."/>
            <person name="Shea T."/>
            <person name="Shenoy N."/>
            <person name="Sisk P."/>
            <person name="Stolte C."/>
            <person name="Sykes S."/>
            <person name="White J."/>
            <person name="Yandava C."/>
            <person name="Allen-Vercoe E."/>
            <person name="Sibley C."/>
            <person name="Ambrose C.E."/>
            <person name="Strauss J."/>
            <person name="Daigneault M."/>
            <person name="Haas B."/>
            <person name="Nusbaum C."/>
            <person name="Birren B."/>
        </authorList>
    </citation>
    <scope>NUCLEOTIDE SEQUENCE [LARGE SCALE GENOMIC DNA]</scope>
    <source>
        <strain evidence="2 3">3_1_6</strain>
    </source>
</reference>
<reference evidence="2 3" key="2">
    <citation type="submission" date="2013-04" db="EMBL/GenBank/DDBJ databases">
        <title>The Genome Sequence of Bilophila wadsworthia 3_1_6.</title>
        <authorList>
            <consortium name="The Broad Institute Genomics Platform"/>
            <person name="Earl A."/>
            <person name="Ward D."/>
            <person name="Feldgarden M."/>
            <person name="Gevers D."/>
            <person name="Sibley C."/>
            <person name="Strauss J."/>
            <person name="Allen-Vercoe E."/>
            <person name="Walker B."/>
            <person name="Young S."/>
            <person name="Zeng Q."/>
            <person name="Gargeya S."/>
            <person name="Fitzgerald M."/>
            <person name="Haas B."/>
            <person name="Abouelleil A."/>
            <person name="Allen A.W."/>
            <person name="Alvarado L."/>
            <person name="Arachchi H.M."/>
            <person name="Berlin A.M."/>
            <person name="Chapman S.B."/>
            <person name="Gainer-Dewar J."/>
            <person name="Goldberg J."/>
            <person name="Griggs A."/>
            <person name="Gujja S."/>
            <person name="Hansen M."/>
            <person name="Howarth C."/>
            <person name="Imamovic A."/>
            <person name="Ireland A."/>
            <person name="Larimer J."/>
            <person name="McCowan C."/>
            <person name="Murphy C."/>
            <person name="Pearson M."/>
            <person name="Poon T.W."/>
            <person name="Priest M."/>
            <person name="Roberts A."/>
            <person name="Saif S."/>
            <person name="Shea T."/>
            <person name="Sisk P."/>
            <person name="Sykes S."/>
            <person name="Wortman J."/>
            <person name="Nusbaum C."/>
            <person name="Birren B."/>
        </authorList>
    </citation>
    <scope>NUCLEOTIDE SEQUENCE [LARGE SCALE GENOMIC DNA]</scope>
    <source>
        <strain evidence="2 3">3_1_6</strain>
    </source>
</reference>
<dbReference type="HOGENOM" id="CLU_151771_1_0_7"/>
<dbReference type="eggNOG" id="COG3070">
    <property type="taxonomic scope" value="Bacteria"/>
</dbReference>
<dbReference type="AlphaFoldDB" id="E5Y8U9"/>
<protein>
    <recommendedName>
        <fullName evidence="1">TfoX N-terminal domain-containing protein</fullName>
    </recommendedName>
</protein>
<name>E5Y8U9_BILW3</name>
<evidence type="ECO:0000259" key="1">
    <source>
        <dbReference type="Pfam" id="PF04993"/>
    </source>
</evidence>
<dbReference type="GeneID" id="78085736"/>
<sequence length="104" mass="11878">MASSPEFMQSVAARLEDAGTITYRKMFGEYCVYCDGKLFGCVCDDRLFVKITEPGKAFMPDGKLELPYEGGKPMLRVERLEDRAFLKKLVRMTCEALPEPKKKR</sequence>
<dbReference type="RefSeq" id="WP_005028538.1">
    <property type="nucleotide sequence ID" value="NZ_KE150238.1"/>
</dbReference>
<dbReference type="EMBL" id="ADCP02000001">
    <property type="protein sequence ID" value="EFV43591.1"/>
    <property type="molecule type" value="Genomic_DNA"/>
</dbReference>
<dbReference type="SUPFAM" id="SSF159894">
    <property type="entry name" value="YgaC/TfoX-N like"/>
    <property type="match status" value="1"/>
</dbReference>
<organism evidence="2 3">
    <name type="scientific">Bilophila wadsworthia (strain 3_1_6)</name>
    <dbReference type="NCBI Taxonomy" id="563192"/>
    <lineage>
        <taxon>Bacteria</taxon>
        <taxon>Pseudomonadati</taxon>
        <taxon>Thermodesulfobacteriota</taxon>
        <taxon>Desulfovibrionia</taxon>
        <taxon>Desulfovibrionales</taxon>
        <taxon>Desulfovibrionaceae</taxon>
        <taxon>Bilophila</taxon>
    </lineage>
</organism>
<accession>E5Y8U9</accession>
<evidence type="ECO:0000313" key="3">
    <source>
        <dbReference type="Proteomes" id="UP000006034"/>
    </source>
</evidence>